<keyword evidence="3" id="KW-0862">Zinc</keyword>
<evidence type="ECO:0000256" key="1">
    <source>
        <dbReference type="ARBA" id="ARBA00022723"/>
    </source>
</evidence>
<dbReference type="EMBL" id="JH431890">
    <property type="status" value="NOT_ANNOTATED_CDS"/>
    <property type="molecule type" value="Genomic_DNA"/>
</dbReference>
<evidence type="ECO:0000313" key="5">
    <source>
        <dbReference type="Proteomes" id="UP000014500"/>
    </source>
</evidence>
<protein>
    <submittedName>
        <fullName evidence="4">Uncharacterized protein</fullName>
    </submittedName>
</protein>
<dbReference type="AlphaFoldDB" id="T1J6V0"/>
<organism evidence="4 5">
    <name type="scientific">Strigamia maritima</name>
    <name type="common">European centipede</name>
    <name type="synonym">Geophilus maritimus</name>
    <dbReference type="NCBI Taxonomy" id="126957"/>
    <lineage>
        <taxon>Eukaryota</taxon>
        <taxon>Metazoa</taxon>
        <taxon>Ecdysozoa</taxon>
        <taxon>Arthropoda</taxon>
        <taxon>Myriapoda</taxon>
        <taxon>Chilopoda</taxon>
        <taxon>Pleurostigmophora</taxon>
        <taxon>Geophilomorpha</taxon>
        <taxon>Linotaeniidae</taxon>
        <taxon>Strigamia</taxon>
    </lineage>
</organism>
<accession>T1J6V0</accession>
<name>T1J6V0_STRMM</name>
<keyword evidence="5" id="KW-1185">Reference proteome</keyword>
<sequence length="63" mass="7249">MWIPYAGHLTYQCKNFVTVNPDKDIVLDVSSTSSESDKRNIFGEKREALYTKSHHGVKNEHLL</sequence>
<dbReference type="PANTHER" id="PTHR31437:SF1">
    <property type="entry name" value="PROTEIN SREK1IP1"/>
    <property type="match status" value="1"/>
</dbReference>
<evidence type="ECO:0000256" key="2">
    <source>
        <dbReference type="ARBA" id="ARBA00022771"/>
    </source>
</evidence>
<evidence type="ECO:0000313" key="4">
    <source>
        <dbReference type="EnsemblMetazoa" id="SMAR009378-PA"/>
    </source>
</evidence>
<dbReference type="HOGENOM" id="CLU_2888591_0_0_1"/>
<dbReference type="Proteomes" id="UP000014500">
    <property type="component" value="Unassembled WGS sequence"/>
</dbReference>
<dbReference type="EnsemblMetazoa" id="SMAR009378-RA">
    <property type="protein sequence ID" value="SMAR009378-PA"/>
    <property type="gene ID" value="SMAR009378"/>
</dbReference>
<dbReference type="PANTHER" id="PTHR31437">
    <property type="entry name" value="SREK1IP1 FAMILY MEMBER"/>
    <property type="match status" value="1"/>
</dbReference>
<dbReference type="PhylomeDB" id="T1J6V0"/>
<evidence type="ECO:0000256" key="3">
    <source>
        <dbReference type="ARBA" id="ARBA00022833"/>
    </source>
</evidence>
<reference evidence="4" key="2">
    <citation type="submission" date="2015-02" db="UniProtKB">
        <authorList>
            <consortium name="EnsemblMetazoa"/>
        </authorList>
    </citation>
    <scope>IDENTIFICATION</scope>
</reference>
<proteinExistence type="predicted"/>
<keyword evidence="2" id="KW-0863">Zinc-finger</keyword>
<keyword evidence="1" id="KW-0479">Metal-binding</keyword>
<dbReference type="GO" id="GO:0008270">
    <property type="term" value="F:zinc ion binding"/>
    <property type="evidence" value="ECO:0007669"/>
    <property type="project" value="UniProtKB-KW"/>
</dbReference>
<reference evidence="5" key="1">
    <citation type="submission" date="2011-05" db="EMBL/GenBank/DDBJ databases">
        <authorList>
            <person name="Richards S.R."/>
            <person name="Qu J."/>
            <person name="Jiang H."/>
            <person name="Jhangiani S.N."/>
            <person name="Agravi P."/>
            <person name="Goodspeed R."/>
            <person name="Gross S."/>
            <person name="Mandapat C."/>
            <person name="Jackson L."/>
            <person name="Mathew T."/>
            <person name="Pu L."/>
            <person name="Thornton R."/>
            <person name="Saada N."/>
            <person name="Wilczek-Boney K.B."/>
            <person name="Lee S."/>
            <person name="Kovar C."/>
            <person name="Wu Y."/>
            <person name="Scherer S.E."/>
            <person name="Worley K.C."/>
            <person name="Muzny D.M."/>
            <person name="Gibbs R."/>
        </authorList>
    </citation>
    <scope>NUCLEOTIDE SEQUENCE</scope>
    <source>
        <strain evidence="5">Brora</strain>
    </source>
</reference>